<dbReference type="OrthoDB" id="1488710at2"/>
<dbReference type="InterPro" id="IPR013783">
    <property type="entry name" value="Ig-like_fold"/>
</dbReference>
<evidence type="ECO:0000313" key="5">
    <source>
        <dbReference type="Proteomes" id="UP000001822"/>
    </source>
</evidence>
<evidence type="ECO:0000313" key="4">
    <source>
        <dbReference type="EMBL" id="ABG60164.1"/>
    </source>
</evidence>
<name>A0A6N4SUL9_CYTH3</name>
<keyword evidence="5" id="KW-1185">Reference proteome</keyword>
<dbReference type="RefSeq" id="WP_011586274.1">
    <property type="nucleotide sequence ID" value="NC_008255.1"/>
</dbReference>
<reference evidence="4 5" key="1">
    <citation type="journal article" date="2007" name="Appl. Environ. Microbiol.">
        <title>Genome sequence of the cellulolytic gliding bacterium Cytophaga hutchinsonii.</title>
        <authorList>
            <person name="Xie G."/>
            <person name="Bruce D.C."/>
            <person name="Challacombe J.F."/>
            <person name="Chertkov O."/>
            <person name="Detter J.C."/>
            <person name="Gilna P."/>
            <person name="Han C.S."/>
            <person name="Lucas S."/>
            <person name="Misra M."/>
            <person name="Myers G.L."/>
            <person name="Richardson P."/>
            <person name="Tapia R."/>
            <person name="Thayer N."/>
            <person name="Thompson L.S."/>
            <person name="Brettin T.S."/>
            <person name="Henrissat B."/>
            <person name="Wilson D.B."/>
            <person name="McBride M.J."/>
        </authorList>
    </citation>
    <scope>NUCLEOTIDE SEQUENCE [LARGE SCALE GENOMIC DNA]</scope>
    <source>
        <strain evidence="5">ATCC 33406 / DSM 1761 / CIP 103989 / NBRC 15051 / NCIMB 9469 / D465</strain>
    </source>
</reference>
<dbReference type="PANTHER" id="PTHR13817">
    <property type="entry name" value="TITIN"/>
    <property type="match status" value="1"/>
</dbReference>
<dbReference type="InterPro" id="IPR026444">
    <property type="entry name" value="Secre_tail"/>
</dbReference>
<dbReference type="Gene3D" id="2.60.40.10">
    <property type="entry name" value="Immunoglobulins"/>
    <property type="match status" value="8"/>
</dbReference>
<dbReference type="InterPro" id="IPR036179">
    <property type="entry name" value="Ig-like_dom_sf"/>
</dbReference>
<proteinExistence type="predicted"/>
<feature type="chain" id="PRO_5026733065" evidence="2">
    <location>
        <begin position="22"/>
        <end position="1329"/>
    </location>
</feature>
<dbReference type="InterPro" id="IPR050964">
    <property type="entry name" value="Striated_Muscle_Regulatory"/>
</dbReference>
<dbReference type="SUPFAM" id="SSF101898">
    <property type="entry name" value="NHL repeat"/>
    <property type="match status" value="1"/>
</dbReference>
<dbReference type="EMBL" id="CP000383">
    <property type="protein sequence ID" value="ABG60164.1"/>
    <property type="molecule type" value="Genomic_DNA"/>
</dbReference>
<dbReference type="KEGG" id="chu:CHU_2922"/>
<dbReference type="PANTHER" id="PTHR13817:SF73">
    <property type="entry name" value="FIBRONECTIN TYPE-III DOMAIN-CONTAINING PROTEIN"/>
    <property type="match status" value="1"/>
</dbReference>
<accession>A0A6N4SUL9</accession>
<evidence type="ECO:0000256" key="2">
    <source>
        <dbReference type="SAM" id="SignalP"/>
    </source>
</evidence>
<evidence type="ECO:0000256" key="1">
    <source>
        <dbReference type="ARBA" id="ARBA00022737"/>
    </source>
</evidence>
<feature type="domain" description="Secretion system C-terminal sorting" evidence="3">
    <location>
        <begin position="1255"/>
        <end position="1323"/>
    </location>
</feature>
<dbReference type="SUPFAM" id="SSF48726">
    <property type="entry name" value="Immunoglobulin"/>
    <property type="match status" value="3"/>
</dbReference>
<keyword evidence="2" id="KW-0732">Signal</keyword>
<gene>
    <name evidence="4" type="ordered locus">CHU_2922</name>
</gene>
<evidence type="ECO:0000259" key="3">
    <source>
        <dbReference type="Pfam" id="PF18962"/>
    </source>
</evidence>
<protein>
    <submittedName>
        <fullName evidence="4">CHU large protein uncharacterized</fullName>
    </submittedName>
</protein>
<dbReference type="Pfam" id="PF18962">
    <property type="entry name" value="Por_Secre_tail"/>
    <property type="match status" value="1"/>
</dbReference>
<sequence length="1329" mass="141513">MKKFLFLAAVCGIAFTQIAQAQWISSGNTRSISLGQSIARDASGNVYGTGTFTCDLIIQQDTLHNPSCGSATTLPLAVSRFDGYLVKYTADGKLLWSRQITGNETNTLFEITGVSASPSALFITGHYKGSLTFGSTVVTNSTAVNDAFVACYDLNGNFLWVKTQFARKAADEATAASISAGTDGSVVFTGKYKGAFISSNDADTIRSSTYAFYLMKFNASGTYLWLKSSKGKNGGSRAEGKDLWQDTNGNIFLTGNVTDTVFVQSDTLTFATGTSGIFISKFNSSGKLTWLKKERAAHVNTIELEKSQKFFLLGGDYKNNNKLDTTTLTTAASYGGYVARYDTAGVMQWVKTLTVPAADSAAVVFGITGDTDGSVYATGIFGKKTSSGAVLTAGSKSITASPGFTFYVAKYKQDGTTQWLQSYANGKTDAGTDIVAYDSSQVFITGYFNTSMRIDSSVVSNSSVGLNAFVARIDACPFFSATVKTPASVVACKKDSILLQAVTGSGLIYQWQKNGVNISGATNTNFYAKDSALYRVVVHSSDPAVGCVKYSPGIFITINPLPDTAVHYSGKLEFCQGANVTLNASFGNTYKWLLSGTPISGATGASYTASTSGKYRAVLTSNKGCRDSSRTFTVVAEPVPAPLLTPAGKFTICQGDTVFMQTTATPTFSYQWYRNNILLTHDTLTAYKAFTAGRYKVQVKNRLGCATFSPEDTVLVNSAPAANITSSGSLTSCPYTLPTLYTSADATTNTVQWLKDGSVLPVSGNAYTPSQSGVYHVRVKNAINCSNESAKLTVTIHAQPTAAATLAGSSSFCAGDSVRITATTGTYTYLWQRNGITVPGAQSAVFYGKQAGSYRVILSDNNQCSDTSAVVPLTLFPVPTASIQPSGNLTFCTGDSVRLDATSGTGLSYEWFLNGTAVPGMNSRTQTIKTSGDYTVRVYNSIGCADTSAAFNIHVYTVPPNTVTYSGPLEFCAGGQVTLSAAEDPAFLYQWRKNNVTVASGGNSASYSVTTSGTYTVVVSINAKCTSTSGPHTVTVKPMVKPVITVDNEFISTASFLSYQWYKNGSPVAGAVNQIYKVTENGQYSLQVSDVSTCSAEADPVTVCIPVPHIQSNGNVLSATPGSSYQWYVNNVAISNATSQSYLVNATGDYKIRVSRADGCTSFSNTLHICMPPPVITAGENYVLTSSPGLTYQWFLNGTAIPDADTRIIVAAETGDYTVQVQDLSGCISVSVPVYIFVDMLSITNGFRNASVRCYPNPFDNRISIDVQSLSLLPLNASVYDMNGSLLTEQLLINAEESMPTDQLPPGSYVLLLTTASDRFYYKLLKMPK</sequence>
<keyword evidence="1" id="KW-0677">Repeat</keyword>
<dbReference type="Proteomes" id="UP000001822">
    <property type="component" value="Chromosome"/>
</dbReference>
<dbReference type="NCBIfam" id="TIGR04183">
    <property type="entry name" value="Por_Secre_tail"/>
    <property type="match status" value="1"/>
</dbReference>
<feature type="signal peptide" evidence="2">
    <location>
        <begin position="1"/>
        <end position="21"/>
    </location>
</feature>
<organism evidence="4 5">
    <name type="scientific">Cytophaga hutchinsonii (strain ATCC 33406 / DSM 1761 / CIP 103989 / NBRC 15051 / NCIMB 9469 / D465)</name>
    <dbReference type="NCBI Taxonomy" id="269798"/>
    <lineage>
        <taxon>Bacteria</taxon>
        <taxon>Pseudomonadati</taxon>
        <taxon>Bacteroidota</taxon>
        <taxon>Cytophagia</taxon>
        <taxon>Cytophagales</taxon>
        <taxon>Cytophagaceae</taxon>
        <taxon>Cytophaga</taxon>
    </lineage>
</organism>